<comment type="caution">
    <text evidence="2">The sequence shown here is derived from an EMBL/GenBank/DDBJ whole genome shotgun (WGS) entry which is preliminary data.</text>
</comment>
<accession>A0AAD8IBP2</accession>
<dbReference type="AlphaFoldDB" id="A0AAD8IBP2"/>
<dbReference type="Proteomes" id="UP001237642">
    <property type="component" value="Unassembled WGS sequence"/>
</dbReference>
<reference evidence="2" key="1">
    <citation type="submission" date="2023-02" db="EMBL/GenBank/DDBJ databases">
        <title>Genome of toxic invasive species Heracleum sosnowskyi carries increased number of genes despite the absence of recent whole-genome duplications.</title>
        <authorList>
            <person name="Schelkunov M."/>
            <person name="Shtratnikova V."/>
            <person name="Makarenko M."/>
            <person name="Klepikova A."/>
            <person name="Omelchenko D."/>
            <person name="Novikova G."/>
            <person name="Obukhova E."/>
            <person name="Bogdanov V."/>
            <person name="Penin A."/>
            <person name="Logacheva M."/>
        </authorList>
    </citation>
    <scope>NUCLEOTIDE SEQUENCE</scope>
    <source>
        <strain evidence="2">Hsosn_3</strain>
        <tissue evidence="2">Leaf</tissue>
    </source>
</reference>
<feature type="transmembrane region" description="Helical" evidence="1">
    <location>
        <begin position="82"/>
        <end position="108"/>
    </location>
</feature>
<reference evidence="2" key="2">
    <citation type="submission" date="2023-05" db="EMBL/GenBank/DDBJ databases">
        <authorList>
            <person name="Schelkunov M.I."/>
        </authorList>
    </citation>
    <scope>NUCLEOTIDE SEQUENCE</scope>
    <source>
        <strain evidence="2">Hsosn_3</strain>
        <tissue evidence="2">Leaf</tissue>
    </source>
</reference>
<keyword evidence="1" id="KW-1133">Transmembrane helix</keyword>
<organism evidence="2 3">
    <name type="scientific">Heracleum sosnowskyi</name>
    <dbReference type="NCBI Taxonomy" id="360622"/>
    <lineage>
        <taxon>Eukaryota</taxon>
        <taxon>Viridiplantae</taxon>
        <taxon>Streptophyta</taxon>
        <taxon>Embryophyta</taxon>
        <taxon>Tracheophyta</taxon>
        <taxon>Spermatophyta</taxon>
        <taxon>Magnoliopsida</taxon>
        <taxon>eudicotyledons</taxon>
        <taxon>Gunneridae</taxon>
        <taxon>Pentapetalae</taxon>
        <taxon>asterids</taxon>
        <taxon>campanulids</taxon>
        <taxon>Apiales</taxon>
        <taxon>Apiaceae</taxon>
        <taxon>Apioideae</taxon>
        <taxon>apioid superclade</taxon>
        <taxon>Tordylieae</taxon>
        <taxon>Tordyliinae</taxon>
        <taxon>Heracleum</taxon>
    </lineage>
</organism>
<gene>
    <name evidence="2" type="ORF">POM88_019973</name>
</gene>
<sequence>MGSEKKVAISQDAYSSLESGEYEAKMSEIEKIKEDASEAERKFGCREIYSGRMLIVAWFVMLVFLSIYFPVAVSAMRAQDNIYMTLGVSFLLLCMGGILFASIVMTTLSQTMAYVQAKLLIRKAKHLECFETLI</sequence>
<evidence type="ECO:0000313" key="3">
    <source>
        <dbReference type="Proteomes" id="UP001237642"/>
    </source>
</evidence>
<evidence type="ECO:0000313" key="2">
    <source>
        <dbReference type="EMBL" id="KAK1382238.1"/>
    </source>
</evidence>
<keyword evidence="3" id="KW-1185">Reference proteome</keyword>
<keyword evidence="1" id="KW-0812">Transmembrane</keyword>
<name>A0AAD8IBP2_9APIA</name>
<protein>
    <submittedName>
        <fullName evidence="2">Uncharacterized protein</fullName>
    </submittedName>
</protein>
<dbReference type="EMBL" id="JAUIZM010000005">
    <property type="protein sequence ID" value="KAK1382238.1"/>
    <property type="molecule type" value="Genomic_DNA"/>
</dbReference>
<keyword evidence="1" id="KW-0472">Membrane</keyword>
<proteinExistence type="predicted"/>
<evidence type="ECO:0000256" key="1">
    <source>
        <dbReference type="SAM" id="Phobius"/>
    </source>
</evidence>
<feature type="transmembrane region" description="Helical" evidence="1">
    <location>
        <begin position="55"/>
        <end position="76"/>
    </location>
</feature>